<evidence type="ECO:0000259" key="2">
    <source>
        <dbReference type="Pfam" id="PF01693"/>
    </source>
</evidence>
<name>A0A8H7CSP7_9AGAR</name>
<proteinExistence type="predicted"/>
<feature type="compositionally biased region" description="Low complexity" evidence="1">
    <location>
        <begin position="129"/>
        <end position="153"/>
    </location>
</feature>
<dbReference type="Gene3D" id="3.40.970.10">
    <property type="entry name" value="Ribonuclease H1, N-terminal domain"/>
    <property type="match status" value="1"/>
</dbReference>
<dbReference type="InterPro" id="IPR009027">
    <property type="entry name" value="Ribosomal_bL9/RNase_H1_N"/>
</dbReference>
<accession>A0A8H7CSP7</accession>
<organism evidence="3 4">
    <name type="scientific">Mycena sanguinolenta</name>
    <dbReference type="NCBI Taxonomy" id="230812"/>
    <lineage>
        <taxon>Eukaryota</taxon>
        <taxon>Fungi</taxon>
        <taxon>Dikarya</taxon>
        <taxon>Basidiomycota</taxon>
        <taxon>Agaricomycotina</taxon>
        <taxon>Agaricomycetes</taxon>
        <taxon>Agaricomycetidae</taxon>
        <taxon>Agaricales</taxon>
        <taxon>Marasmiineae</taxon>
        <taxon>Mycenaceae</taxon>
        <taxon>Mycena</taxon>
    </lineage>
</organism>
<dbReference type="InterPro" id="IPR011320">
    <property type="entry name" value="RNase_H1_N"/>
</dbReference>
<feature type="region of interest" description="Disordered" evidence="1">
    <location>
        <begin position="84"/>
        <end position="190"/>
    </location>
</feature>
<protein>
    <recommendedName>
        <fullName evidence="2">Ribonuclease H1 N-terminal domain-containing protein</fullName>
    </recommendedName>
</protein>
<reference evidence="3" key="1">
    <citation type="submission" date="2020-05" db="EMBL/GenBank/DDBJ databases">
        <title>Mycena genomes resolve the evolution of fungal bioluminescence.</title>
        <authorList>
            <person name="Tsai I.J."/>
        </authorList>
    </citation>
    <scope>NUCLEOTIDE SEQUENCE</scope>
    <source>
        <strain evidence="3">160909Yilan</strain>
    </source>
</reference>
<dbReference type="OrthoDB" id="2982765at2759"/>
<evidence type="ECO:0000313" key="3">
    <source>
        <dbReference type="EMBL" id="KAF7346691.1"/>
    </source>
</evidence>
<dbReference type="EMBL" id="JACAZH010000018">
    <property type="protein sequence ID" value="KAF7346691.1"/>
    <property type="molecule type" value="Genomic_DNA"/>
</dbReference>
<gene>
    <name evidence="3" type="ORF">MSAN_01806900</name>
</gene>
<comment type="caution">
    <text evidence="3">The sequence shown here is derived from an EMBL/GenBank/DDBJ whole genome shotgun (WGS) entry which is preliminary data.</text>
</comment>
<dbReference type="Proteomes" id="UP000623467">
    <property type="component" value="Unassembled WGS sequence"/>
</dbReference>
<sequence length="245" mass="26979">MSHRFCEPPYIGNEDIQQWSVTAGCFFYTVGVGYTPGIYTDEHAARKQISGFSNARWKKTATYSDAVDQWNIMCERYHEHSATSSVAVSPPPSPPLPPSPVRSPATNRFSGRQGSLSQTPVRLVPTTHRSPVASASRSAAPPIAIASPSSTRSAPKDKNLPPGPSRPRSGPHTTSASTIRRQESIRNPGGWRAGDSLWGIAGQPIFFEDRYDAVDHIYTNRLSPARLMETSDLRRLEAFVEMRLD</sequence>
<keyword evidence="4" id="KW-1185">Reference proteome</keyword>
<dbReference type="AlphaFoldDB" id="A0A8H7CSP7"/>
<feature type="domain" description="Ribonuclease H1 N-terminal" evidence="2">
    <location>
        <begin position="27"/>
        <end position="66"/>
    </location>
</feature>
<evidence type="ECO:0000313" key="4">
    <source>
        <dbReference type="Proteomes" id="UP000623467"/>
    </source>
</evidence>
<dbReference type="SUPFAM" id="SSF55658">
    <property type="entry name" value="L9 N-domain-like"/>
    <property type="match status" value="1"/>
</dbReference>
<evidence type="ECO:0000256" key="1">
    <source>
        <dbReference type="SAM" id="MobiDB-lite"/>
    </source>
</evidence>
<dbReference type="Pfam" id="PF01693">
    <property type="entry name" value="Cauli_VI"/>
    <property type="match status" value="1"/>
</dbReference>
<feature type="compositionally biased region" description="Polar residues" evidence="1">
    <location>
        <begin position="106"/>
        <end position="120"/>
    </location>
</feature>
<dbReference type="InterPro" id="IPR037056">
    <property type="entry name" value="RNase_H1_N_sf"/>
</dbReference>
<feature type="compositionally biased region" description="Pro residues" evidence="1">
    <location>
        <begin position="89"/>
        <end position="101"/>
    </location>
</feature>